<dbReference type="AlphaFoldDB" id="A0A2C9VSD5"/>
<sequence length="74" mass="8322">MRSYSPSVLLLVFTIILGAFRLCTCRHISYQESDQRTQHLSAIPYSLQSRYDLSSTVYGVSHKLVPGGPNPLHN</sequence>
<dbReference type="Gramene" id="Manes.06G146200.1.v8.1">
    <property type="protein sequence ID" value="Manes.06G146200.1.v8.1.CDS.1"/>
    <property type="gene ID" value="Manes.06G146200.v8.1"/>
</dbReference>
<feature type="signal peptide" evidence="1">
    <location>
        <begin position="1"/>
        <end position="25"/>
    </location>
</feature>
<gene>
    <name evidence="2" type="ORF">MANES_06G146200v8</name>
</gene>
<evidence type="ECO:0000313" key="2">
    <source>
        <dbReference type="EMBL" id="OAY48276.1"/>
    </source>
</evidence>
<name>A0A2C9VSD5_MANES</name>
<dbReference type="InterPro" id="IPR055317">
    <property type="entry name" value="CLE14-like"/>
</dbReference>
<keyword evidence="1" id="KW-0732">Signal</keyword>
<feature type="chain" id="PRO_5012542050" evidence="1">
    <location>
        <begin position="26"/>
        <end position="74"/>
    </location>
</feature>
<organism evidence="2 3">
    <name type="scientific">Manihot esculenta</name>
    <name type="common">Cassava</name>
    <name type="synonym">Jatropha manihot</name>
    <dbReference type="NCBI Taxonomy" id="3983"/>
    <lineage>
        <taxon>Eukaryota</taxon>
        <taxon>Viridiplantae</taxon>
        <taxon>Streptophyta</taxon>
        <taxon>Embryophyta</taxon>
        <taxon>Tracheophyta</taxon>
        <taxon>Spermatophyta</taxon>
        <taxon>Magnoliopsida</taxon>
        <taxon>eudicotyledons</taxon>
        <taxon>Gunneridae</taxon>
        <taxon>Pentapetalae</taxon>
        <taxon>rosids</taxon>
        <taxon>fabids</taxon>
        <taxon>Malpighiales</taxon>
        <taxon>Euphorbiaceae</taxon>
        <taxon>Crotonoideae</taxon>
        <taxon>Manihoteae</taxon>
        <taxon>Manihot</taxon>
    </lineage>
</organism>
<proteinExistence type="predicted"/>
<evidence type="ECO:0000313" key="3">
    <source>
        <dbReference type="Proteomes" id="UP000091857"/>
    </source>
</evidence>
<dbReference type="PANTHER" id="PTHR35472">
    <property type="match status" value="1"/>
</dbReference>
<evidence type="ECO:0000256" key="1">
    <source>
        <dbReference type="SAM" id="SignalP"/>
    </source>
</evidence>
<dbReference type="EMBL" id="CM004392">
    <property type="protein sequence ID" value="OAY48276.1"/>
    <property type="molecule type" value="Genomic_DNA"/>
</dbReference>
<reference evidence="3" key="1">
    <citation type="journal article" date="2016" name="Nat. Biotechnol.">
        <title>Sequencing wild and cultivated cassava and related species reveals extensive interspecific hybridization and genetic diversity.</title>
        <authorList>
            <person name="Bredeson J.V."/>
            <person name="Lyons J.B."/>
            <person name="Prochnik S.E."/>
            <person name="Wu G.A."/>
            <person name="Ha C.M."/>
            <person name="Edsinger-Gonzales E."/>
            <person name="Grimwood J."/>
            <person name="Schmutz J."/>
            <person name="Rabbi I.Y."/>
            <person name="Egesi C."/>
            <person name="Nauluvula P."/>
            <person name="Lebot V."/>
            <person name="Ndunguru J."/>
            <person name="Mkamilo G."/>
            <person name="Bart R.S."/>
            <person name="Setter T.L."/>
            <person name="Gleadow R.M."/>
            <person name="Kulakow P."/>
            <person name="Ferguson M.E."/>
            <person name="Rounsley S."/>
            <person name="Rokhsar D.S."/>
        </authorList>
    </citation>
    <scope>NUCLEOTIDE SEQUENCE [LARGE SCALE GENOMIC DNA]</scope>
    <source>
        <strain evidence="3">cv. AM560-2</strain>
    </source>
</reference>
<protein>
    <submittedName>
        <fullName evidence="2">Uncharacterized protein</fullName>
    </submittedName>
</protein>
<comment type="caution">
    <text evidence="2">The sequence shown here is derived from an EMBL/GenBank/DDBJ whole genome shotgun (WGS) entry which is preliminary data.</text>
</comment>
<dbReference type="PANTHER" id="PTHR35472:SF6">
    <property type="entry name" value="CLAVATA3_ESR (CLE) GENE FAMILY MEMBER MTCLE10"/>
    <property type="match status" value="1"/>
</dbReference>
<dbReference type="Proteomes" id="UP000091857">
    <property type="component" value="Chromosome 6"/>
</dbReference>
<keyword evidence="3" id="KW-1185">Reference proteome</keyword>
<dbReference type="GO" id="GO:0045595">
    <property type="term" value="P:regulation of cell differentiation"/>
    <property type="evidence" value="ECO:0000318"/>
    <property type="project" value="GO_Central"/>
</dbReference>
<accession>A0A2C9VSD5</accession>